<dbReference type="InterPro" id="IPR013325">
    <property type="entry name" value="RNA_pol_sigma_r2"/>
</dbReference>
<proteinExistence type="inferred from homology"/>
<dbReference type="NCBIfam" id="TIGR02937">
    <property type="entry name" value="sigma70-ECF"/>
    <property type="match status" value="1"/>
</dbReference>
<dbReference type="AlphaFoldDB" id="A0A7Y2H218"/>
<organism evidence="8 9">
    <name type="scientific">Eiseniibacteriota bacterium</name>
    <dbReference type="NCBI Taxonomy" id="2212470"/>
    <lineage>
        <taxon>Bacteria</taxon>
        <taxon>Candidatus Eiseniibacteriota</taxon>
    </lineage>
</organism>
<gene>
    <name evidence="8" type="ORF">HKN21_05695</name>
</gene>
<dbReference type="InterPro" id="IPR007627">
    <property type="entry name" value="RNA_pol_sigma70_r2"/>
</dbReference>
<dbReference type="InterPro" id="IPR039425">
    <property type="entry name" value="RNA_pol_sigma-70-like"/>
</dbReference>
<evidence type="ECO:0000259" key="6">
    <source>
        <dbReference type="Pfam" id="PF04542"/>
    </source>
</evidence>
<comment type="similarity">
    <text evidence="1">Belongs to the sigma-70 factor family. ECF subfamily.</text>
</comment>
<feature type="domain" description="RNA polymerase sigma-70 region 2" evidence="6">
    <location>
        <begin position="34"/>
        <end position="100"/>
    </location>
</feature>
<keyword evidence="4" id="KW-0238">DNA-binding</keyword>
<dbReference type="InterPro" id="IPR013249">
    <property type="entry name" value="RNA_pol_sigma70_r4_t2"/>
</dbReference>
<dbReference type="InterPro" id="IPR036388">
    <property type="entry name" value="WH-like_DNA-bd_sf"/>
</dbReference>
<dbReference type="Gene3D" id="1.10.10.10">
    <property type="entry name" value="Winged helix-like DNA-binding domain superfamily/Winged helix DNA-binding domain"/>
    <property type="match status" value="1"/>
</dbReference>
<evidence type="ECO:0000256" key="2">
    <source>
        <dbReference type="ARBA" id="ARBA00023015"/>
    </source>
</evidence>
<evidence type="ECO:0000259" key="7">
    <source>
        <dbReference type="Pfam" id="PF08281"/>
    </source>
</evidence>
<evidence type="ECO:0000313" key="9">
    <source>
        <dbReference type="Proteomes" id="UP000547674"/>
    </source>
</evidence>
<protein>
    <submittedName>
        <fullName evidence="8">Sigma-70 family RNA polymerase sigma factor</fullName>
    </submittedName>
</protein>
<keyword evidence="2" id="KW-0805">Transcription regulation</keyword>
<evidence type="ECO:0000256" key="4">
    <source>
        <dbReference type="ARBA" id="ARBA00023125"/>
    </source>
</evidence>
<evidence type="ECO:0000256" key="5">
    <source>
        <dbReference type="ARBA" id="ARBA00023163"/>
    </source>
</evidence>
<dbReference type="Pfam" id="PF08281">
    <property type="entry name" value="Sigma70_r4_2"/>
    <property type="match status" value="1"/>
</dbReference>
<evidence type="ECO:0000256" key="3">
    <source>
        <dbReference type="ARBA" id="ARBA00023082"/>
    </source>
</evidence>
<dbReference type="SUPFAM" id="SSF88946">
    <property type="entry name" value="Sigma2 domain of RNA polymerase sigma factors"/>
    <property type="match status" value="1"/>
</dbReference>
<dbReference type="Pfam" id="PF04542">
    <property type="entry name" value="Sigma70_r2"/>
    <property type="match status" value="1"/>
</dbReference>
<feature type="domain" description="RNA polymerase sigma factor 70 region 4 type 2" evidence="7">
    <location>
        <begin position="139"/>
        <end position="187"/>
    </location>
</feature>
<dbReference type="PANTHER" id="PTHR43133:SF8">
    <property type="entry name" value="RNA POLYMERASE SIGMA FACTOR HI_1459-RELATED"/>
    <property type="match status" value="1"/>
</dbReference>
<evidence type="ECO:0000313" key="8">
    <source>
        <dbReference type="EMBL" id="NNF06233.1"/>
    </source>
</evidence>
<dbReference type="EMBL" id="JABDJR010000215">
    <property type="protein sequence ID" value="NNF06233.1"/>
    <property type="molecule type" value="Genomic_DNA"/>
</dbReference>
<name>A0A7Y2H218_UNCEI</name>
<keyword evidence="3" id="KW-0731">Sigma factor</keyword>
<dbReference type="CDD" id="cd06171">
    <property type="entry name" value="Sigma70_r4"/>
    <property type="match status" value="1"/>
</dbReference>
<dbReference type="Gene3D" id="1.10.1740.10">
    <property type="match status" value="1"/>
</dbReference>
<dbReference type="SUPFAM" id="SSF88659">
    <property type="entry name" value="Sigma3 and sigma4 domains of RNA polymerase sigma factors"/>
    <property type="match status" value="1"/>
</dbReference>
<dbReference type="GO" id="GO:0003677">
    <property type="term" value="F:DNA binding"/>
    <property type="evidence" value="ECO:0007669"/>
    <property type="project" value="UniProtKB-KW"/>
</dbReference>
<reference evidence="8 9" key="1">
    <citation type="submission" date="2020-03" db="EMBL/GenBank/DDBJ databases">
        <title>Metabolic flexibility allows generalist bacteria to become dominant in a frequently disturbed ecosystem.</title>
        <authorList>
            <person name="Chen Y.-J."/>
            <person name="Leung P.M."/>
            <person name="Bay S.K."/>
            <person name="Hugenholtz P."/>
            <person name="Kessler A.J."/>
            <person name="Shelley G."/>
            <person name="Waite D.W."/>
            <person name="Cook P.L."/>
            <person name="Greening C."/>
        </authorList>
    </citation>
    <scope>NUCLEOTIDE SEQUENCE [LARGE SCALE GENOMIC DNA]</scope>
    <source>
        <strain evidence="8">SS_bin_28</strain>
    </source>
</reference>
<dbReference type="GO" id="GO:0006352">
    <property type="term" value="P:DNA-templated transcription initiation"/>
    <property type="evidence" value="ECO:0007669"/>
    <property type="project" value="InterPro"/>
</dbReference>
<dbReference type="PANTHER" id="PTHR43133">
    <property type="entry name" value="RNA POLYMERASE ECF-TYPE SIGMA FACTO"/>
    <property type="match status" value="1"/>
</dbReference>
<dbReference type="InterPro" id="IPR014284">
    <property type="entry name" value="RNA_pol_sigma-70_dom"/>
</dbReference>
<keyword evidence="5" id="KW-0804">Transcription</keyword>
<sequence length="213" mass="24985">MQQRKEHGLAGDIKEDSEIVGRCLQGDQTAFRELMEKYRRPVYGIVRRMVPNDEEARDLSQEAFIRAFKNLEKFDPERSFSNWLFRIATNLCIDHHRRRKLKTVSLVIPGKDGDDERTWDAIDPEGTPAEHFSDTERSQRLSSIIESLPPVYRAVIQLRHIESRSYDEIAQTLDLPLGTVKARIHRAHRLLREKLVRQRLDWLPTNKKNSDET</sequence>
<evidence type="ECO:0000256" key="1">
    <source>
        <dbReference type="ARBA" id="ARBA00010641"/>
    </source>
</evidence>
<accession>A0A7Y2H218</accession>
<dbReference type="GO" id="GO:0016987">
    <property type="term" value="F:sigma factor activity"/>
    <property type="evidence" value="ECO:0007669"/>
    <property type="project" value="UniProtKB-KW"/>
</dbReference>
<dbReference type="InterPro" id="IPR013324">
    <property type="entry name" value="RNA_pol_sigma_r3/r4-like"/>
</dbReference>
<dbReference type="Proteomes" id="UP000547674">
    <property type="component" value="Unassembled WGS sequence"/>
</dbReference>
<comment type="caution">
    <text evidence="8">The sequence shown here is derived from an EMBL/GenBank/DDBJ whole genome shotgun (WGS) entry which is preliminary data.</text>
</comment>